<evidence type="ECO:0000256" key="1">
    <source>
        <dbReference type="ARBA" id="ARBA00004141"/>
    </source>
</evidence>
<name>A0A409VZG8_9AGAR</name>
<feature type="compositionally biased region" description="Polar residues" evidence="7">
    <location>
        <begin position="850"/>
        <end position="859"/>
    </location>
</feature>
<feature type="transmembrane region" description="Helical" evidence="8">
    <location>
        <begin position="325"/>
        <end position="344"/>
    </location>
</feature>
<evidence type="ECO:0000256" key="3">
    <source>
        <dbReference type="ARBA" id="ARBA00022692"/>
    </source>
</evidence>
<evidence type="ECO:0000256" key="7">
    <source>
        <dbReference type="SAM" id="MobiDB-lite"/>
    </source>
</evidence>
<dbReference type="OrthoDB" id="2687058at2759"/>
<organism evidence="10 11">
    <name type="scientific">Gymnopilus dilepis</name>
    <dbReference type="NCBI Taxonomy" id="231916"/>
    <lineage>
        <taxon>Eukaryota</taxon>
        <taxon>Fungi</taxon>
        <taxon>Dikarya</taxon>
        <taxon>Basidiomycota</taxon>
        <taxon>Agaricomycotina</taxon>
        <taxon>Agaricomycetes</taxon>
        <taxon>Agaricomycetidae</taxon>
        <taxon>Agaricales</taxon>
        <taxon>Agaricineae</taxon>
        <taxon>Hymenogastraceae</taxon>
        <taxon>Gymnopilus</taxon>
    </lineage>
</organism>
<evidence type="ECO:0000256" key="2">
    <source>
        <dbReference type="ARBA" id="ARBA00022448"/>
    </source>
</evidence>
<dbReference type="AlphaFoldDB" id="A0A409VZG8"/>
<evidence type="ECO:0000256" key="8">
    <source>
        <dbReference type="SAM" id="Phobius"/>
    </source>
</evidence>
<feature type="transmembrane region" description="Helical" evidence="8">
    <location>
        <begin position="167"/>
        <end position="188"/>
    </location>
</feature>
<dbReference type="FunCoup" id="A0A409VZG8">
    <property type="interactions" value="15"/>
</dbReference>
<dbReference type="Pfam" id="PF00999">
    <property type="entry name" value="Na_H_Exchanger"/>
    <property type="match status" value="1"/>
</dbReference>
<feature type="transmembrane region" description="Helical" evidence="8">
    <location>
        <begin position="99"/>
        <end position="120"/>
    </location>
</feature>
<dbReference type="GO" id="GO:1902600">
    <property type="term" value="P:proton transmembrane transport"/>
    <property type="evidence" value="ECO:0007669"/>
    <property type="project" value="InterPro"/>
</dbReference>
<feature type="compositionally biased region" description="Polar residues" evidence="7">
    <location>
        <begin position="678"/>
        <end position="689"/>
    </location>
</feature>
<reference evidence="10 11" key="1">
    <citation type="journal article" date="2018" name="Evol. Lett.">
        <title>Horizontal gene cluster transfer increased hallucinogenic mushroom diversity.</title>
        <authorList>
            <person name="Reynolds H.T."/>
            <person name="Vijayakumar V."/>
            <person name="Gluck-Thaler E."/>
            <person name="Korotkin H.B."/>
            <person name="Matheny P.B."/>
            <person name="Slot J.C."/>
        </authorList>
    </citation>
    <scope>NUCLEOTIDE SEQUENCE [LARGE SCALE GENOMIC DNA]</scope>
    <source>
        <strain evidence="10 11">SRW20</strain>
    </source>
</reference>
<feature type="transmembrane region" description="Helical" evidence="8">
    <location>
        <begin position="350"/>
        <end position="376"/>
    </location>
</feature>
<dbReference type="InterPro" id="IPR038770">
    <property type="entry name" value="Na+/solute_symporter_sf"/>
</dbReference>
<evidence type="ECO:0000256" key="4">
    <source>
        <dbReference type="ARBA" id="ARBA00022989"/>
    </source>
</evidence>
<accession>A0A409VZG8</accession>
<keyword evidence="3 8" id="KW-0812">Transmembrane</keyword>
<feature type="transmembrane region" description="Helical" evidence="8">
    <location>
        <begin position="132"/>
        <end position="155"/>
    </location>
</feature>
<feature type="transmembrane region" description="Helical" evidence="8">
    <location>
        <begin position="266"/>
        <end position="286"/>
    </location>
</feature>
<dbReference type="GO" id="GO:0016020">
    <property type="term" value="C:membrane"/>
    <property type="evidence" value="ECO:0007669"/>
    <property type="project" value="UniProtKB-SubCell"/>
</dbReference>
<comment type="caution">
    <text evidence="10">The sequence shown here is derived from an EMBL/GenBank/DDBJ whole genome shotgun (WGS) entry which is preliminary data.</text>
</comment>
<feature type="compositionally biased region" description="Pro residues" evidence="7">
    <location>
        <begin position="638"/>
        <end position="649"/>
    </location>
</feature>
<dbReference type="PANTHER" id="PTHR32468:SF0">
    <property type="entry name" value="K(+)_H(+) ANTIPORTER 1"/>
    <property type="match status" value="1"/>
</dbReference>
<keyword evidence="5" id="KW-0406">Ion transport</keyword>
<dbReference type="InterPro" id="IPR050794">
    <property type="entry name" value="CPA2_transporter"/>
</dbReference>
<keyword evidence="2" id="KW-0813">Transport</keyword>
<feature type="transmembrane region" description="Helical" evidence="8">
    <location>
        <begin position="71"/>
        <end position="93"/>
    </location>
</feature>
<keyword evidence="11" id="KW-1185">Reference proteome</keyword>
<evidence type="ECO:0000259" key="9">
    <source>
        <dbReference type="Pfam" id="PF00999"/>
    </source>
</evidence>
<feature type="transmembrane region" description="Helical" evidence="8">
    <location>
        <begin position="232"/>
        <end position="254"/>
    </location>
</feature>
<feature type="transmembrane region" description="Helical" evidence="8">
    <location>
        <begin position="388"/>
        <end position="409"/>
    </location>
</feature>
<evidence type="ECO:0000313" key="11">
    <source>
        <dbReference type="Proteomes" id="UP000284706"/>
    </source>
</evidence>
<keyword evidence="6 8" id="KW-0472">Membrane</keyword>
<dbReference type="InterPro" id="IPR006153">
    <property type="entry name" value="Cation/H_exchanger_TM"/>
</dbReference>
<feature type="domain" description="Cation/H+ exchanger transmembrane" evidence="9">
    <location>
        <begin position="51"/>
        <end position="433"/>
    </location>
</feature>
<feature type="transmembrane region" description="Helical" evidence="8">
    <location>
        <begin position="200"/>
        <end position="226"/>
    </location>
</feature>
<dbReference type="Gene3D" id="1.20.1530.20">
    <property type="match status" value="1"/>
</dbReference>
<feature type="region of interest" description="Disordered" evidence="7">
    <location>
        <begin position="849"/>
        <end position="898"/>
    </location>
</feature>
<evidence type="ECO:0000256" key="6">
    <source>
        <dbReference type="ARBA" id="ARBA00023136"/>
    </source>
</evidence>
<feature type="transmembrane region" description="Helical" evidence="8">
    <location>
        <begin position="38"/>
        <end position="59"/>
    </location>
</feature>
<evidence type="ECO:0000313" key="10">
    <source>
        <dbReference type="EMBL" id="PPQ71654.1"/>
    </source>
</evidence>
<dbReference type="GO" id="GO:0015297">
    <property type="term" value="F:antiporter activity"/>
    <property type="evidence" value="ECO:0007669"/>
    <property type="project" value="InterPro"/>
</dbReference>
<evidence type="ECO:0000256" key="5">
    <source>
        <dbReference type="ARBA" id="ARBA00023065"/>
    </source>
</evidence>
<sequence length="1008" mass="107330">MLVFPNHVISLFSTRPAQDQGGLLTGKDPTTFNASDPLRLWIIQVGIIICTASFLSLVLSKIRQPKVIAEVLGGILLGPTAFGRIPGFTAHIFPPSSRPYLTLVANIGLCLFLFLVGLEIDAGVIRRNARLSAIVAFAGMLLPFGIGSCLSLAIYRQFIDPGIKFTHFMLFAGVAYSITAFPVLCRILTELKLLDTTVGIVVLSAGVGNDIVGWVLLALSVALVNAGSGLTALYILLACVAWTLILLFPVKFALKWLATRTGSIQNGPSVFFMTVTMLILFGSAFLTDFIGVHAIFGAFVAGVIVPREGGLAITMTEKLEDMVSIIFLPLYFTLSGLSTNLGLLNDGVTWAFTLAVVATAFVGKFGGCTLAARYIAGFDWRESSTIGSLMSCKGLVELIVLNVGLSAGILSPRVFSMFVLESLVLTFMTTPIVSHLYPPHLRRRATATGAHFEHIPDDEEADQQPYPRQDGFFKSRFTVVLDKLEHLPSTMALMRIIQPAQSSYEKRLSMIPEMTSPGSKGNILPGLISMQALRLIELSGRVSAVMKGSLSDSLLHTDPILTIFRMFGQLSGMRVSSSLSVAKFDDLANSVTENARNFESDMILVPWLPPIHDPAANVDLVHKKHPPPTTPAETSQGPPTPLDLPPPVIDPTSRSFPSTPKGLSPSLNPFDMLLKSAGSKSPGQRSGNTTPGGGADISSSASVLHSKFVRGIFAKAKTDVGLFLDQGTLDSSASSSAFGSPNGGGFTGGGLGATDHVFLPFFGGPDDRLALEFVVQVCATSRARGTVVRIMKTDGMATPGSLNLAAPPPAHLAPEVEDDVRNEDFNASNADLGVATIYDDSIYDQRSIETRQQSESSDNALWARHAPTSRPEIPSVNSDIRSDESSNHASSSSSSSTISSRPRVVFKTLSTPIPLHAAISSATEASLSTETLLSESLNSGGGKLIIVTGRSRKLAVVDHDKELKHLMDEHMRVGSEVRKTIGDVATAFVVAGVGSGIVVVQAAEVGDM</sequence>
<feature type="transmembrane region" description="Helical" evidence="8">
    <location>
        <begin position="292"/>
        <end position="313"/>
    </location>
</feature>
<gene>
    <name evidence="10" type="ORF">CVT26_010573</name>
</gene>
<protein>
    <recommendedName>
        <fullName evidence="9">Cation/H+ exchanger transmembrane domain-containing protein</fullName>
    </recommendedName>
</protein>
<keyword evidence="4 8" id="KW-1133">Transmembrane helix</keyword>
<comment type="subcellular location">
    <subcellularLocation>
        <location evidence="1">Membrane</location>
        <topology evidence="1">Multi-pass membrane protein</topology>
    </subcellularLocation>
</comment>
<feature type="region of interest" description="Disordered" evidence="7">
    <location>
        <begin position="619"/>
        <end position="697"/>
    </location>
</feature>
<dbReference type="Proteomes" id="UP000284706">
    <property type="component" value="Unassembled WGS sequence"/>
</dbReference>
<dbReference type="InParanoid" id="A0A409VZG8"/>
<dbReference type="PANTHER" id="PTHR32468">
    <property type="entry name" value="CATION/H + ANTIPORTER"/>
    <property type="match status" value="1"/>
</dbReference>
<proteinExistence type="predicted"/>
<feature type="compositionally biased region" description="Low complexity" evidence="7">
    <location>
        <begin position="887"/>
        <end position="898"/>
    </location>
</feature>
<dbReference type="EMBL" id="NHYE01005493">
    <property type="protein sequence ID" value="PPQ71654.1"/>
    <property type="molecule type" value="Genomic_DNA"/>
</dbReference>